<keyword evidence="6" id="KW-1278">Translocase</keyword>
<dbReference type="SUPFAM" id="SSF52540">
    <property type="entry name" value="P-loop containing nucleoside triphosphate hydrolases"/>
    <property type="match status" value="1"/>
</dbReference>
<dbReference type="EC" id="3.6.3.17" evidence="9"/>
<keyword evidence="4" id="KW-0547">Nucleotide-binding</keyword>
<dbReference type="InterPro" id="IPR003439">
    <property type="entry name" value="ABC_transporter-like_ATP-bd"/>
</dbReference>
<dbReference type="GO" id="GO:0016887">
    <property type="term" value="F:ATP hydrolysis activity"/>
    <property type="evidence" value="ECO:0007669"/>
    <property type="project" value="InterPro"/>
</dbReference>
<keyword evidence="9" id="KW-0378">Hydrolase</keyword>
<keyword evidence="2" id="KW-1003">Cell membrane</keyword>
<feature type="domain" description="ABC transporter" evidence="8">
    <location>
        <begin position="2"/>
        <end position="205"/>
    </location>
</feature>
<sequence length="209" mass="22969">MLGSGRTELLKSIFGADPYDSGSIYVNGVKVKQNASPITMKKHGLGLTPEDRKQEGLILIHSIQDNLCYASMSRTSVGWLENKRFRSKIADEQVDGLQIKVPSVKATAGSLSGGNQQKVVVGNWLNTQPQIMLYDEPSRGIDVAAKQQIFEIMWEQSKQGISTIFVSSELEELLETCNRILIMSDGAITGEAVPEDLTVEALYSLCMED</sequence>
<keyword evidence="7" id="KW-0472">Membrane</keyword>
<dbReference type="InterPro" id="IPR050107">
    <property type="entry name" value="ABC_carbohydrate_import_ATPase"/>
</dbReference>
<dbReference type="PROSITE" id="PS00211">
    <property type="entry name" value="ABC_TRANSPORTER_1"/>
    <property type="match status" value="1"/>
</dbReference>
<dbReference type="EMBL" id="VSSQ01033509">
    <property type="protein sequence ID" value="MPM85133.1"/>
    <property type="molecule type" value="Genomic_DNA"/>
</dbReference>
<dbReference type="AlphaFoldDB" id="A0A645D863"/>
<evidence type="ECO:0000256" key="5">
    <source>
        <dbReference type="ARBA" id="ARBA00022840"/>
    </source>
</evidence>
<reference evidence="9" key="1">
    <citation type="submission" date="2019-08" db="EMBL/GenBank/DDBJ databases">
        <authorList>
            <person name="Kucharzyk K."/>
            <person name="Murdoch R.W."/>
            <person name="Higgins S."/>
            <person name="Loffler F."/>
        </authorList>
    </citation>
    <scope>NUCLEOTIDE SEQUENCE</scope>
</reference>
<dbReference type="PROSITE" id="PS50893">
    <property type="entry name" value="ABC_TRANSPORTER_2"/>
    <property type="match status" value="1"/>
</dbReference>
<evidence type="ECO:0000313" key="9">
    <source>
        <dbReference type="EMBL" id="MPM85133.1"/>
    </source>
</evidence>
<evidence type="ECO:0000256" key="6">
    <source>
        <dbReference type="ARBA" id="ARBA00022967"/>
    </source>
</evidence>
<comment type="caution">
    <text evidence="9">The sequence shown here is derived from an EMBL/GenBank/DDBJ whole genome shotgun (WGS) entry which is preliminary data.</text>
</comment>
<name>A0A645D863_9ZZZZ</name>
<dbReference type="InterPro" id="IPR027417">
    <property type="entry name" value="P-loop_NTPase"/>
</dbReference>
<dbReference type="PANTHER" id="PTHR43790">
    <property type="entry name" value="CARBOHYDRATE TRANSPORT ATP-BINDING PROTEIN MG119-RELATED"/>
    <property type="match status" value="1"/>
</dbReference>
<dbReference type="CDD" id="cd03215">
    <property type="entry name" value="ABC_Carb_Monos_II"/>
    <property type="match status" value="1"/>
</dbReference>
<keyword evidence="1" id="KW-0813">Transport</keyword>
<evidence type="ECO:0000259" key="8">
    <source>
        <dbReference type="PROSITE" id="PS50893"/>
    </source>
</evidence>
<evidence type="ECO:0000256" key="7">
    <source>
        <dbReference type="ARBA" id="ARBA00023136"/>
    </source>
</evidence>
<proteinExistence type="predicted"/>
<organism evidence="9">
    <name type="scientific">bioreactor metagenome</name>
    <dbReference type="NCBI Taxonomy" id="1076179"/>
    <lineage>
        <taxon>unclassified sequences</taxon>
        <taxon>metagenomes</taxon>
        <taxon>ecological metagenomes</taxon>
    </lineage>
</organism>
<dbReference type="GO" id="GO:0005524">
    <property type="term" value="F:ATP binding"/>
    <property type="evidence" value="ECO:0007669"/>
    <property type="project" value="UniProtKB-KW"/>
</dbReference>
<dbReference type="Gene3D" id="3.40.50.300">
    <property type="entry name" value="P-loop containing nucleotide triphosphate hydrolases"/>
    <property type="match status" value="1"/>
</dbReference>
<dbReference type="PANTHER" id="PTHR43790:SF3">
    <property type="entry name" value="D-ALLOSE IMPORT ATP-BINDING PROTEIN ALSA-RELATED"/>
    <property type="match status" value="1"/>
</dbReference>
<gene>
    <name evidence="9" type="primary">araG_8</name>
    <name evidence="9" type="ORF">SDC9_132210</name>
</gene>
<evidence type="ECO:0000256" key="2">
    <source>
        <dbReference type="ARBA" id="ARBA00022475"/>
    </source>
</evidence>
<evidence type="ECO:0000256" key="3">
    <source>
        <dbReference type="ARBA" id="ARBA00022737"/>
    </source>
</evidence>
<protein>
    <submittedName>
        <fullName evidence="9">Arabinose import ATP-binding protein AraG</fullName>
        <ecNumber evidence="9">3.6.3.17</ecNumber>
    </submittedName>
</protein>
<dbReference type="Pfam" id="PF00005">
    <property type="entry name" value="ABC_tran"/>
    <property type="match status" value="1"/>
</dbReference>
<dbReference type="InterPro" id="IPR017871">
    <property type="entry name" value="ABC_transporter-like_CS"/>
</dbReference>
<keyword evidence="5 9" id="KW-0067">ATP-binding</keyword>
<keyword evidence="3" id="KW-0677">Repeat</keyword>
<evidence type="ECO:0000256" key="1">
    <source>
        <dbReference type="ARBA" id="ARBA00022448"/>
    </source>
</evidence>
<evidence type="ECO:0000256" key="4">
    <source>
        <dbReference type="ARBA" id="ARBA00022741"/>
    </source>
</evidence>
<accession>A0A645D863</accession>